<feature type="chain" id="PRO_5041961495" evidence="14">
    <location>
        <begin position="47"/>
        <end position="763"/>
    </location>
</feature>
<dbReference type="CDD" id="cd01347">
    <property type="entry name" value="ligand_gated_channel"/>
    <property type="match status" value="1"/>
</dbReference>
<dbReference type="AlphaFoldDB" id="A0AAD0U9P4"/>
<sequence>MGPILRKRDRPRVSYSIHIAKKNMNRLTPIAAALVASFAAPLPLYAQQVSSPSSAAAASPQLAPVTVEGRRDDFASTGTAITKLPADLHDVPQSVTVVNKAQMQSQGVSSLADALRNVSGITLGGAEGGQIGNNINLNGFSARTDIYLDGFRDRGQYYRDTFAIDEVEVLMGPSSMLFGRGSTGGIINQVSKKANLKAATEVSGSVTTNGLVRTTADVNHPLSDTSAVRVEAMAQNGPASTRNQSDVQDFGLAGSYVWGIGTPTEITLSALLQHNQDQPDYGVPPLNGHPANVGRDTAYGLNSDRTIQDVASLNAGIKHKIAPDVTLRSQTQFNYVHTDAVETAPNTIGTITSNGFTPLSNASSSLPLSSLFVRAQSHDRSIHDYSIFNQTELAAKFTTGSIKHDALVGVEVGHDGYDNQSYYRNGSCNGRSLNTAGSTSGYLDCVNLANPVYSAAGASTADTVGNHAGGSANTIAAYVGDTIELVPQFKLVGGLRYDRYIASISNSINSTNNSSSTALAAANQTVNFLSVRSGAIWEPSAAQSYYLSYGTSFNPSLEQLTGTAGQQNLDPEKNRSYELGGKWDVAEGVALTAAAFQITKENARSQVGTGVYALAGTVRVNGARAGATGRITRHWQVAANYTYLDAKVVGGAVADTSVGKVPINTPKHTFTLWSTYDLAPHWQVGGGANYMSQRYANATNTVQVGGYTRYDAMLAYTTKAYDIRLNLYNLTNKMYYDALIQSDGGRSVPGSGRTAMLSLTYRM</sequence>
<dbReference type="GO" id="GO:0015891">
    <property type="term" value="P:siderophore transport"/>
    <property type="evidence" value="ECO:0007669"/>
    <property type="project" value="InterPro"/>
</dbReference>
<dbReference type="InterPro" id="IPR036942">
    <property type="entry name" value="Beta-barrel_TonB_sf"/>
</dbReference>
<dbReference type="SUPFAM" id="SSF56935">
    <property type="entry name" value="Porins"/>
    <property type="match status" value="1"/>
</dbReference>
<reference evidence="17 18" key="1">
    <citation type="submission" date="2017-11" db="EMBL/GenBank/DDBJ databases">
        <title>Complete genome sequence of Herbaspirillum rubrisubalbicans DSM 11543.</title>
        <authorList>
            <person name="Chen M."/>
            <person name="An Q."/>
        </authorList>
    </citation>
    <scope>NUCLEOTIDE SEQUENCE [LARGE SCALE GENOMIC DNA]</scope>
    <source>
        <strain evidence="17 18">DSM 11543</strain>
    </source>
</reference>
<dbReference type="InterPro" id="IPR039426">
    <property type="entry name" value="TonB-dep_rcpt-like"/>
</dbReference>
<evidence type="ECO:0000256" key="1">
    <source>
        <dbReference type="ARBA" id="ARBA00004571"/>
    </source>
</evidence>
<dbReference type="Pfam" id="PF00593">
    <property type="entry name" value="TonB_dep_Rec_b-barrel"/>
    <property type="match status" value="1"/>
</dbReference>
<gene>
    <name evidence="17" type="ORF">RC54_17980</name>
</gene>
<dbReference type="FunFam" id="2.170.130.10:FF:000001">
    <property type="entry name" value="Catecholate siderophore TonB-dependent receptor"/>
    <property type="match status" value="1"/>
</dbReference>
<dbReference type="InterPro" id="IPR010105">
    <property type="entry name" value="TonB_sidphr_rcpt"/>
</dbReference>
<keyword evidence="8 13" id="KW-0798">TonB box</keyword>
<keyword evidence="4 12" id="KW-1134">Transmembrane beta strand</keyword>
<dbReference type="PROSITE" id="PS52016">
    <property type="entry name" value="TONB_DEPENDENT_REC_3"/>
    <property type="match status" value="1"/>
</dbReference>
<evidence type="ECO:0000313" key="17">
    <source>
        <dbReference type="EMBL" id="AYR25590.1"/>
    </source>
</evidence>
<dbReference type="Gene3D" id="2.40.170.20">
    <property type="entry name" value="TonB-dependent receptor, beta-barrel domain"/>
    <property type="match status" value="1"/>
</dbReference>
<dbReference type="Gene3D" id="2.170.130.10">
    <property type="entry name" value="TonB-dependent receptor, plug domain"/>
    <property type="match status" value="1"/>
</dbReference>
<dbReference type="GO" id="GO:0015344">
    <property type="term" value="F:siderophore uptake transmembrane transporter activity"/>
    <property type="evidence" value="ECO:0007669"/>
    <property type="project" value="TreeGrafter"/>
</dbReference>
<name>A0AAD0U9P4_9BURK</name>
<keyword evidence="11 12" id="KW-0998">Cell outer membrane</keyword>
<evidence type="ECO:0000313" key="18">
    <source>
        <dbReference type="Proteomes" id="UP000269199"/>
    </source>
</evidence>
<feature type="domain" description="TonB-dependent receptor plug" evidence="16">
    <location>
        <begin position="88"/>
        <end position="186"/>
    </location>
</feature>
<dbReference type="InterPro" id="IPR000531">
    <property type="entry name" value="Beta-barrel_TonB"/>
</dbReference>
<dbReference type="InterPro" id="IPR012910">
    <property type="entry name" value="Plug_dom"/>
</dbReference>
<feature type="domain" description="TonB-dependent receptor-like beta-barrel" evidence="15">
    <location>
        <begin position="266"/>
        <end position="730"/>
    </location>
</feature>
<dbReference type="PANTHER" id="PTHR32552:SF83">
    <property type="entry name" value="BLR3904 PROTEIN"/>
    <property type="match status" value="1"/>
</dbReference>
<dbReference type="GO" id="GO:0038023">
    <property type="term" value="F:signaling receptor activity"/>
    <property type="evidence" value="ECO:0007669"/>
    <property type="project" value="InterPro"/>
</dbReference>
<dbReference type="PANTHER" id="PTHR32552">
    <property type="entry name" value="FERRICHROME IRON RECEPTOR-RELATED"/>
    <property type="match status" value="1"/>
</dbReference>
<evidence type="ECO:0000256" key="7">
    <source>
        <dbReference type="ARBA" id="ARBA00023065"/>
    </source>
</evidence>
<evidence type="ECO:0000256" key="3">
    <source>
        <dbReference type="ARBA" id="ARBA00022448"/>
    </source>
</evidence>
<evidence type="ECO:0000256" key="5">
    <source>
        <dbReference type="ARBA" id="ARBA00022692"/>
    </source>
</evidence>
<evidence type="ECO:0000256" key="13">
    <source>
        <dbReference type="RuleBase" id="RU003357"/>
    </source>
</evidence>
<evidence type="ECO:0000256" key="10">
    <source>
        <dbReference type="ARBA" id="ARBA00023170"/>
    </source>
</evidence>
<dbReference type="EMBL" id="CP024996">
    <property type="protein sequence ID" value="AYR25590.1"/>
    <property type="molecule type" value="Genomic_DNA"/>
</dbReference>
<feature type="signal peptide" evidence="14">
    <location>
        <begin position="1"/>
        <end position="46"/>
    </location>
</feature>
<keyword evidence="7" id="KW-0406">Ion transport</keyword>
<evidence type="ECO:0000256" key="2">
    <source>
        <dbReference type="ARBA" id="ARBA00009810"/>
    </source>
</evidence>
<organism evidence="17 18">
    <name type="scientific">Herbaspirillum rubrisubalbicans</name>
    <dbReference type="NCBI Taxonomy" id="80842"/>
    <lineage>
        <taxon>Bacteria</taxon>
        <taxon>Pseudomonadati</taxon>
        <taxon>Pseudomonadota</taxon>
        <taxon>Betaproteobacteria</taxon>
        <taxon>Burkholderiales</taxon>
        <taxon>Oxalobacteraceae</taxon>
        <taxon>Herbaspirillum</taxon>
    </lineage>
</organism>
<keyword evidence="10 17" id="KW-0675">Receptor</keyword>
<protein>
    <submittedName>
        <fullName evidence="17">TonB-dependent siderophore receptor</fullName>
    </submittedName>
</protein>
<evidence type="ECO:0000256" key="11">
    <source>
        <dbReference type="ARBA" id="ARBA00023237"/>
    </source>
</evidence>
<evidence type="ECO:0000256" key="12">
    <source>
        <dbReference type="PROSITE-ProRule" id="PRU01360"/>
    </source>
</evidence>
<keyword evidence="5 12" id="KW-0812">Transmembrane</keyword>
<evidence type="ECO:0000256" key="8">
    <source>
        <dbReference type="ARBA" id="ARBA00023077"/>
    </source>
</evidence>
<evidence type="ECO:0000259" key="16">
    <source>
        <dbReference type="Pfam" id="PF07715"/>
    </source>
</evidence>
<comment type="similarity">
    <text evidence="2 12 13">Belongs to the TonB-dependent receptor family.</text>
</comment>
<dbReference type="Proteomes" id="UP000269199">
    <property type="component" value="Chromosome"/>
</dbReference>
<evidence type="ECO:0000259" key="15">
    <source>
        <dbReference type="Pfam" id="PF00593"/>
    </source>
</evidence>
<comment type="subcellular location">
    <subcellularLocation>
        <location evidence="1 12">Cell outer membrane</location>
        <topology evidence="1 12">Multi-pass membrane protein</topology>
    </subcellularLocation>
</comment>
<evidence type="ECO:0000256" key="14">
    <source>
        <dbReference type="SAM" id="SignalP"/>
    </source>
</evidence>
<keyword evidence="9 12" id="KW-0472">Membrane</keyword>
<dbReference type="Pfam" id="PF07715">
    <property type="entry name" value="Plug"/>
    <property type="match status" value="1"/>
</dbReference>
<dbReference type="NCBIfam" id="TIGR01783">
    <property type="entry name" value="TonB-siderophor"/>
    <property type="match status" value="1"/>
</dbReference>
<evidence type="ECO:0000256" key="4">
    <source>
        <dbReference type="ARBA" id="ARBA00022452"/>
    </source>
</evidence>
<keyword evidence="6 14" id="KW-0732">Signal</keyword>
<proteinExistence type="inferred from homology"/>
<keyword evidence="3 12" id="KW-0813">Transport</keyword>
<evidence type="ECO:0000256" key="6">
    <source>
        <dbReference type="ARBA" id="ARBA00022729"/>
    </source>
</evidence>
<accession>A0AAD0U9P4</accession>
<evidence type="ECO:0000256" key="9">
    <source>
        <dbReference type="ARBA" id="ARBA00023136"/>
    </source>
</evidence>
<dbReference type="GO" id="GO:0009279">
    <property type="term" value="C:cell outer membrane"/>
    <property type="evidence" value="ECO:0007669"/>
    <property type="project" value="UniProtKB-SubCell"/>
</dbReference>
<dbReference type="InterPro" id="IPR037066">
    <property type="entry name" value="Plug_dom_sf"/>
</dbReference>